<dbReference type="STRING" id="909613.UO65_1693"/>
<evidence type="ECO:0000313" key="3">
    <source>
        <dbReference type="Proteomes" id="UP000019277"/>
    </source>
</evidence>
<dbReference type="AlphaFoldDB" id="W7IRI4"/>
<dbReference type="RefSeq" id="WP_035280256.1">
    <property type="nucleotide sequence ID" value="NZ_AYXG01000060.1"/>
</dbReference>
<proteinExistence type="predicted"/>
<comment type="caution">
    <text evidence="2">The sequence shown here is derived from an EMBL/GenBank/DDBJ whole genome shotgun (WGS) entry which is preliminary data.</text>
</comment>
<protein>
    <recommendedName>
        <fullName evidence="1">Glyoxalase-like domain-containing protein</fullName>
    </recommendedName>
</protein>
<dbReference type="EMBL" id="AYXG01000060">
    <property type="protein sequence ID" value="EWC62983.1"/>
    <property type="molecule type" value="Genomic_DNA"/>
</dbReference>
<dbReference type="SUPFAM" id="SSF54593">
    <property type="entry name" value="Glyoxalase/Bleomycin resistance protein/Dihydroxybiphenyl dioxygenase"/>
    <property type="match status" value="1"/>
</dbReference>
<dbReference type="Pfam" id="PF18029">
    <property type="entry name" value="Glyoxalase_6"/>
    <property type="match status" value="1"/>
</dbReference>
<evidence type="ECO:0000259" key="1">
    <source>
        <dbReference type="Pfam" id="PF18029"/>
    </source>
</evidence>
<dbReference type="CDD" id="cd06587">
    <property type="entry name" value="VOC"/>
    <property type="match status" value="1"/>
</dbReference>
<gene>
    <name evidence="2" type="ORF">UO65_1693</name>
</gene>
<dbReference type="InterPro" id="IPR041581">
    <property type="entry name" value="Glyoxalase_6"/>
</dbReference>
<evidence type="ECO:0000313" key="2">
    <source>
        <dbReference type="EMBL" id="EWC62983.1"/>
    </source>
</evidence>
<reference evidence="2 3" key="1">
    <citation type="journal article" date="2014" name="Genome Announc.">
        <title>Draft Genome Sequence of the Antitrypanosomally Active Sponge-Associated Bacterium Actinokineospora sp. Strain EG49.</title>
        <authorList>
            <person name="Harjes J."/>
            <person name="Ryu T."/>
            <person name="Abdelmohsen U.R."/>
            <person name="Moitinho-Silva L."/>
            <person name="Horn H."/>
            <person name="Ravasi T."/>
            <person name="Hentschel U."/>
        </authorList>
    </citation>
    <scope>NUCLEOTIDE SEQUENCE [LARGE SCALE GENOMIC DNA]</scope>
    <source>
        <strain evidence="2 3">EG49</strain>
    </source>
</reference>
<dbReference type="OrthoDB" id="4193194at2"/>
<dbReference type="Gene3D" id="3.10.180.10">
    <property type="entry name" value="2,3-Dihydroxybiphenyl 1,2-Dioxygenase, domain 1"/>
    <property type="match status" value="1"/>
</dbReference>
<name>W7IRI4_9PSEU</name>
<dbReference type="Proteomes" id="UP000019277">
    <property type="component" value="Unassembled WGS sequence"/>
</dbReference>
<sequence length="108" mass="11643">MMFGNLTVTVIDCEDVAAMTEFYRDRLGLKVMDQGENHTVFDTGNGGELVVESNGYKAPLSVAFTDVDIPAAHTALADLAPTELAAHKGGERFEVLDPEGNRIIFVNA</sequence>
<feature type="domain" description="Glyoxalase-like" evidence="1">
    <location>
        <begin position="9"/>
        <end position="103"/>
    </location>
</feature>
<dbReference type="InterPro" id="IPR029068">
    <property type="entry name" value="Glyas_Bleomycin-R_OHBP_Dase"/>
</dbReference>
<organism evidence="2 3">
    <name type="scientific">Actinokineospora spheciospongiae</name>
    <dbReference type="NCBI Taxonomy" id="909613"/>
    <lineage>
        <taxon>Bacteria</taxon>
        <taxon>Bacillati</taxon>
        <taxon>Actinomycetota</taxon>
        <taxon>Actinomycetes</taxon>
        <taxon>Pseudonocardiales</taxon>
        <taxon>Pseudonocardiaceae</taxon>
        <taxon>Actinokineospora</taxon>
    </lineage>
</organism>
<keyword evidence="3" id="KW-1185">Reference proteome</keyword>
<dbReference type="eggNOG" id="ENOG5031PR9">
    <property type="taxonomic scope" value="Bacteria"/>
</dbReference>
<accession>W7IRI4</accession>